<feature type="transmembrane region" description="Helical" evidence="1">
    <location>
        <begin position="158"/>
        <end position="177"/>
    </location>
</feature>
<keyword evidence="1" id="KW-1133">Transmembrane helix</keyword>
<gene>
    <name evidence="3" type="ORF">X560_0972</name>
</gene>
<feature type="transmembrane region" description="Helical" evidence="1">
    <location>
        <begin position="304"/>
        <end position="324"/>
    </location>
</feature>
<feature type="transmembrane region" description="Helical" evidence="1">
    <location>
        <begin position="432"/>
        <end position="449"/>
    </location>
</feature>
<accession>A0A0J8J6Z7</accession>
<feature type="transmembrane region" description="Helical" evidence="1">
    <location>
        <begin position="6"/>
        <end position="26"/>
    </location>
</feature>
<feature type="transmembrane region" description="Helical" evidence="1">
    <location>
        <begin position="408"/>
        <end position="425"/>
    </location>
</feature>
<dbReference type="EMBL" id="AZHO01000011">
    <property type="protein sequence ID" value="KMT60046.1"/>
    <property type="molecule type" value="Genomic_DNA"/>
</dbReference>
<feature type="transmembrane region" description="Helical" evidence="1">
    <location>
        <begin position="134"/>
        <end position="151"/>
    </location>
</feature>
<feature type="transmembrane region" description="Helical" evidence="1">
    <location>
        <begin position="38"/>
        <end position="62"/>
    </location>
</feature>
<feature type="domain" description="DUF112" evidence="2">
    <location>
        <begin position="11"/>
        <end position="431"/>
    </location>
</feature>
<feature type="transmembrane region" description="Helical" evidence="1">
    <location>
        <begin position="68"/>
        <end position="88"/>
    </location>
</feature>
<feature type="transmembrane region" description="Helical" evidence="1">
    <location>
        <begin position="109"/>
        <end position="128"/>
    </location>
</feature>
<protein>
    <recommendedName>
        <fullName evidence="2">DUF112 domain-containing protein</fullName>
    </recommendedName>
</protein>
<dbReference type="Pfam" id="PF01970">
    <property type="entry name" value="TctA"/>
    <property type="match status" value="1"/>
</dbReference>
<dbReference type="PATRIC" id="fig|1430899.3.peg.1002"/>
<keyword evidence="1" id="KW-0812">Transmembrane</keyword>
<proteinExistence type="predicted"/>
<dbReference type="Proteomes" id="UP000052258">
    <property type="component" value="Unassembled WGS sequence"/>
</dbReference>
<organism evidence="3 4">
    <name type="scientific">Listeria fleischmannii 1991</name>
    <dbReference type="NCBI Taxonomy" id="1430899"/>
    <lineage>
        <taxon>Bacteria</taxon>
        <taxon>Bacillati</taxon>
        <taxon>Bacillota</taxon>
        <taxon>Bacilli</taxon>
        <taxon>Bacillales</taxon>
        <taxon>Listeriaceae</taxon>
        <taxon>Listeria</taxon>
    </lineage>
</organism>
<dbReference type="RefSeq" id="WP_007474116.1">
    <property type="nucleotide sequence ID" value="NZ_KQ130613.1"/>
</dbReference>
<dbReference type="AlphaFoldDB" id="A0A0J8J6Z7"/>
<evidence type="ECO:0000259" key="2">
    <source>
        <dbReference type="Pfam" id="PF01970"/>
    </source>
</evidence>
<feature type="transmembrane region" description="Helical" evidence="1">
    <location>
        <begin position="383"/>
        <end position="402"/>
    </location>
</feature>
<keyword evidence="4" id="KW-1185">Reference proteome</keyword>
<dbReference type="OrthoDB" id="4391232at2"/>
<evidence type="ECO:0000313" key="3">
    <source>
        <dbReference type="EMBL" id="KMT60046.1"/>
    </source>
</evidence>
<evidence type="ECO:0000313" key="4">
    <source>
        <dbReference type="Proteomes" id="UP000052258"/>
    </source>
</evidence>
<sequence>MTIQLVIEMILASVLAAGIYTIIGIAPGTDETAVLAPVTLALVLLGVSPMVVLAFFVSAVVTLNLTDAVPVAVAGTPGGVMASPMVPYGLTLKKAGQSVIGIRKMASGAAIGTIIAVPVSLALATLLAPLSEVITKYAAPVFFVGAIFLALMSKNKILSILAILPFGLLIEGLRYLYWGIGAIPEEKTITISFFLGITIGPMIFSILSLLNKDYRSTLKKHSKREITIANVGKQKGFPNPFKVLTKQESWATIGTSLAGCFTFFMSPVGMTVLFGEGVVSRVKDPIKKAKIALASMEGLAHSTYLAGLLIPLIALGVPLSPVAIGPANPLFNAPPVFTLDKNMHHLLSMSEFTAATIIGSVVGLGLTYYVIMKYSQQICRFVFKYIPHEAILGLFIALVMMLSYMDGGFINMAGVLLVAIVSGALSRLGINFGVLFMTLYAAPWIVTTLF</sequence>
<evidence type="ECO:0000256" key="1">
    <source>
        <dbReference type="SAM" id="Phobius"/>
    </source>
</evidence>
<name>A0A0J8J6Z7_9LIST</name>
<reference evidence="3 4" key="1">
    <citation type="journal article" date="2015" name="Genome Biol. Evol.">
        <title>Comparative Genomics of Listeria Sensu Lato: Genus-Wide Differences in Evolutionary Dynamics and the Progressive Gain of Complex, Potentially Pathogenicity-Related Traits through Lateral Gene Transfer.</title>
        <authorList>
            <person name="Chiara M."/>
            <person name="Caruso M."/>
            <person name="D'Erchia A.M."/>
            <person name="Manzari C."/>
            <person name="Fraccalvieri R."/>
            <person name="Goffredo E."/>
            <person name="Latorre L."/>
            <person name="Miccolupo A."/>
            <person name="Padalino I."/>
            <person name="Santagada G."/>
            <person name="Chiocco D."/>
            <person name="Pesole G."/>
            <person name="Horner D.S."/>
            <person name="Parisi A."/>
        </authorList>
    </citation>
    <scope>NUCLEOTIDE SEQUENCE [LARGE SCALE GENOMIC DNA]</scope>
    <source>
        <strain evidence="3 4">1991</strain>
    </source>
</reference>
<feature type="transmembrane region" description="Helical" evidence="1">
    <location>
        <begin position="352"/>
        <end position="371"/>
    </location>
</feature>
<comment type="caution">
    <text evidence="3">The sequence shown here is derived from an EMBL/GenBank/DDBJ whole genome shotgun (WGS) entry which is preliminary data.</text>
</comment>
<keyword evidence="1" id="KW-0472">Membrane</keyword>
<dbReference type="InterPro" id="IPR002823">
    <property type="entry name" value="DUF112_TM"/>
</dbReference>
<feature type="transmembrane region" description="Helical" evidence="1">
    <location>
        <begin position="189"/>
        <end position="210"/>
    </location>
</feature>